<comment type="subcellular location">
    <subcellularLocation>
        <location evidence="1">Membrane</location>
        <topology evidence="1">Multi-pass membrane protein</topology>
    </subcellularLocation>
</comment>
<proteinExistence type="predicted"/>
<evidence type="ECO:0000256" key="4">
    <source>
        <dbReference type="ARBA" id="ARBA00023040"/>
    </source>
</evidence>
<evidence type="ECO:0000256" key="5">
    <source>
        <dbReference type="ARBA" id="ARBA00023136"/>
    </source>
</evidence>
<feature type="transmembrane region" description="Helical" evidence="8">
    <location>
        <begin position="222"/>
        <end position="241"/>
    </location>
</feature>
<feature type="transmembrane region" description="Helical" evidence="8">
    <location>
        <begin position="87"/>
        <end position="109"/>
    </location>
</feature>
<keyword evidence="2 8" id="KW-0812">Transmembrane</keyword>
<evidence type="ECO:0000313" key="10">
    <source>
        <dbReference type="EMBL" id="CAF1515224.1"/>
    </source>
</evidence>
<dbReference type="Proteomes" id="UP000682733">
    <property type="component" value="Unassembled WGS sequence"/>
</dbReference>
<keyword evidence="3 8" id="KW-1133">Transmembrane helix</keyword>
<dbReference type="EMBL" id="CAJNOK010035631">
    <property type="protein sequence ID" value="CAF1515224.1"/>
    <property type="molecule type" value="Genomic_DNA"/>
</dbReference>
<keyword evidence="4" id="KW-0297">G-protein coupled receptor</keyword>
<keyword evidence="5 8" id="KW-0472">Membrane</keyword>
<dbReference type="SUPFAM" id="SSF81321">
    <property type="entry name" value="Family A G protein-coupled receptor-like"/>
    <property type="match status" value="1"/>
</dbReference>
<feature type="transmembrane region" description="Helical" evidence="8">
    <location>
        <begin position="129"/>
        <end position="151"/>
    </location>
</feature>
<evidence type="ECO:0000313" key="11">
    <source>
        <dbReference type="EMBL" id="CAF4302663.1"/>
    </source>
</evidence>
<evidence type="ECO:0000256" key="1">
    <source>
        <dbReference type="ARBA" id="ARBA00004141"/>
    </source>
</evidence>
<evidence type="ECO:0000256" key="6">
    <source>
        <dbReference type="ARBA" id="ARBA00023170"/>
    </source>
</evidence>
<feature type="transmembrane region" description="Helical" evidence="8">
    <location>
        <begin position="172"/>
        <end position="192"/>
    </location>
</feature>
<feature type="transmembrane region" description="Helical" evidence="8">
    <location>
        <begin position="54"/>
        <end position="75"/>
    </location>
</feature>
<dbReference type="Pfam" id="PF00001">
    <property type="entry name" value="7tm_1"/>
    <property type="match status" value="1"/>
</dbReference>
<evidence type="ECO:0000313" key="12">
    <source>
        <dbReference type="Proteomes" id="UP000677228"/>
    </source>
</evidence>
<dbReference type="EMBL" id="CAJOBA010057726">
    <property type="protein sequence ID" value="CAF4302663.1"/>
    <property type="molecule type" value="Genomic_DNA"/>
</dbReference>
<feature type="transmembrane region" description="Helical" evidence="8">
    <location>
        <begin position="272"/>
        <end position="295"/>
    </location>
</feature>
<evidence type="ECO:0000259" key="9">
    <source>
        <dbReference type="PROSITE" id="PS50262"/>
    </source>
</evidence>
<evidence type="ECO:0000256" key="8">
    <source>
        <dbReference type="SAM" id="Phobius"/>
    </source>
</evidence>
<keyword evidence="6" id="KW-0675">Receptor</keyword>
<dbReference type="Gene3D" id="1.20.1070.10">
    <property type="entry name" value="Rhodopsin 7-helix transmembrane proteins"/>
    <property type="match status" value="1"/>
</dbReference>
<sequence>FILLELRTKESTENTLKFQKFIKRSNNPFSFIVANIIIMPTIETLNLIAEQLNIYIGIFLLFIGDVSGLFNIILFRQKAFLKSSCSFYLSLASVADLFLLNIVLSTRILQYGFQINLMSGSIIICKVRYYISDVSCLCSLTFFILASTDRYMSTCHQAKQRQRFHFSTHRKVVLLIISITTFWLLAVSHRLVYYDIYKTSNTTQTCMSQPGIYTYYDTYFEALFVGLLPPIFICIFGLIILHNIKCVIRRQIGPADQNNTRLSRIQYIDQQLTFMLLLQTVIAMISFIPYSIQLLYSLITEQQYKSAERLAWENLIIHIIRLLSYSYYCFSFYVYLKSSETFRKQFIQIFKSSVKENFELKTIIHPDPL</sequence>
<dbReference type="GO" id="GO:0004930">
    <property type="term" value="F:G protein-coupled receptor activity"/>
    <property type="evidence" value="ECO:0007669"/>
    <property type="project" value="UniProtKB-KW"/>
</dbReference>
<dbReference type="PROSITE" id="PS50262">
    <property type="entry name" value="G_PROTEIN_RECEP_F1_2"/>
    <property type="match status" value="1"/>
</dbReference>
<reference evidence="10" key="1">
    <citation type="submission" date="2021-02" db="EMBL/GenBank/DDBJ databases">
        <authorList>
            <person name="Nowell W R."/>
        </authorList>
    </citation>
    <scope>NUCLEOTIDE SEQUENCE</scope>
</reference>
<dbReference type="PANTHER" id="PTHR24243">
    <property type="entry name" value="G-PROTEIN COUPLED RECEPTOR"/>
    <property type="match status" value="1"/>
</dbReference>
<feature type="non-terminal residue" evidence="10">
    <location>
        <position position="1"/>
    </location>
</feature>
<dbReference type="InterPro" id="IPR000276">
    <property type="entry name" value="GPCR_Rhodpsn"/>
</dbReference>
<feature type="transmembrane region" description="Helical" evidence="8">
    <location>
        <begin position="315"/>
        <end position="336"/>
    </location>
</feature>
<protein>
    <recommendedName>
        <fullName evidence="9">G-protein coupled receptors family 1 profile domain-containing protein</fullName>
    </recommendedName>
</protein>
<dbReference type="GO" id="GO:0005886">
    <property type="term" value="C:plasma membrane"/>
    <property type="evidence" value="ECO:0007669"/>
    <property type="project" value="TreeGrafter"/>
</dbReference>
<evidence type="ECO:0000256" key="2">
    <source>
        <dbReference type="ARBA" id="ARBA00022692"/>
    </source>
</evidence>
<accession>A0A8S2FMP4</accession>
<comment type="caution">
    <text evidence="10">The sequence shown here is derived from an EMBL/GenBank/DDBJ whole genome shotgun (WGS) entry which is preliminary data.</text>
</comment>
<feature type="transmembrane region" description="Helical" evidence="8">
    <location>
        <begin position="29"/>
        <end position="48"/>
    </location>
</feature>
<organism evidence="10 12">
    <name type="scientific">Didymodactylos carnosus</name>
    <dbReference type="NCBI Taxonomy" id="1234261"/>
    <lineage>
        <taxon>Eukaryota</taxon>
        <taxon>Metazoa</taxon>
        <taxon>Spiralia</taxon>
        <taxon>Gnathifera</taxon>
        <taxon>Rotifera</taxon>
        <taxon>Eurotatoria</taxon>
        <taxon>Bdelloidea</taxon>
        <taxon>Philodinida</taxon>
        <taxon>Philodinidae</taxon>
        <taxon>Didymodactylos</taxon>
    </lineage>
</organism>
<keyword evidence="7" id="KW-0807">Transducer</keyword>
<evidence type="ECO:0000256" key="3">
    <source>
        <dbReference type="ARBA" id="ARBA00022989"/>
    </source>
</evidence>
<gene>
    <name evidence="10" type="ORF">OVA965_LOCUS37552</name>
    <name evidence="11" type="ORF">TMI583_LOCUS38640</name>
</gene>
<feature type="domain" description="G-protein coupled receptors family 1 profile" evidence="9">
    <location>
        <begin position="66"/>
        <end position="335"/>
    </location>
</feature>
<dbReference type="AlphaFoldDB" id="A0A8S2FMP4"/>
<evidence type="ECO:0000256" key="7">
    <source>
        <dbReference type="ARBA" id="ARBA00023224"/>
    </source>
</evidence>
<dbReference type="InterPro" id="IPR017452">
    <property type="entry name" value="GPCR_Rhodpsn_7TM"/>
</dbReference>
<dbReference type="PANTHER" id="PTHR24243:SF233">
    <property type="entry name" value="THYROTROPIN-RELEASING HORMONE RECEPTOR"/>
    <property type="match status" value="1"/>
</dbReference>
<dbReference type="Proteomes" id="UP000677228">
    <property type="component" value="Unassembled WGS sequence"/>
</dbReference>
<name>A0A8S2FMP4_9BILA</name>